<dbReference type="RefSeq" id="XP_022332651.1">
    <property type="nucleotide sequence ID" value="XM_022476943.1"/>
</dbReference>
<reference evidence="7 8" key="1">
    <citation type="submission" date="2025-04" db="UniProtKB">
        <authorList>
            <consortium name="RefSeq"/>
        </authorList>
    </citation>
    <scope>IDENTIFICATION</scope>
    <source>
        <tissue evidence="7 8">Whole sample</tissue>
    </source>
</reference>
<dbReference type="InterPro" id="IPR039131">
    <property type="entry name" value="NDUFAF1"/>
</dbReference>
<keyword evidence="4" id="KW-0143">Chaperone</keyword>
<evidence type="ECO:0000313" key="9">
    <source>
        <dbReference type="RefSeq" id="XP_022332652.1"/>
    </source>
</evidence>
<comment type="similarity">
    <text evidence="2">Belongs to the CIA30 family.</text>
</comment>
<sequence length="296" mass="34779">MFRLRNSVCHMCRQNFLPVISARRTSKRQISMDFQGRPQFRRRTEREKVQWIKDNFPQVFKKIDISVRETLRCVDKLPVFHGEYNYFWKFDSEQKLEDWVVTSDSDNKQGFSRAFLALSRNKRALFYGNLSTEVPKDGELTRAGYVQLRSPVNPGVRQTHDWSDFTHLVIRMRGDGRTYGLGLQKNYKKSHAFDMAMGLTANDQYHYPLFTRGGPYWQVAKIPFSKFYLSHKGTVQDKQAPMNISEVAFLCFNLMDNVDGPFNLEIDYIALLKDANHEEKHAYELYDLQDHVVSAY</sequence>
<accession>A0A8B8DWN2</accession>
<evidence type="ECO:0000313" key="6">
    <source>
        <dbReference type="Proteomes" id="UP000694844"/>
    </source>
</evidence>
<proteinExistence type="inferred from homology"/>
<evidence type="ECO:0000259" key="5">
    <source>
        <dbReference type="Pfam" id="PF08547"/>
    </source>
</evidence>
<organism evidence="6 9">
    <name type="scientific">Crassostrea virginica</name>
    <name type="common">Eastern oyster</name>
    <dbReference type="NCBI Taxonomy" id="6565"/>
    <lineage>
        <taxon>Eukaryota</taxon>
        <taxon>Metazoa</taxon>
        <taxon>Spiralia</taxon>
        <taxon>Lophotrochozoa</taxon>
        <taxon>Mollusca</taxon>
        <taxon>Bivalvia</taxon>
        <taxon>Autobranchia</taxon>
        <taxon>Pteriomorphia</taxon>
        <taxon>Ostreida</taxon>
        <taxon>Ostreoidea</taxon>
        <taxon>Ostreidae</taxon>
        <taxon>Crassostrea</taxon>
    </lineage>
</organism>
<name>A0A8B8DWN2_CRAVI</name>
<feature type="domain" description="NADH:ubiquinone oxidoreductase intermediate-associated protein 30" evidence="5">
    <location>
        <begin position="88"/>
        <end position="266"/>
    </location>
</feature>
<dbReference type="RefSeq" id="XP_022332652.1">
    <property type="nucleotide sequence ID" value="XM_022476944.1"/>
</dbReference>
<evidence type="ECO:0000256" key="2">
    <source>
        <dbReference type="ARBA" id="ARBA00007884"/>
    </source>
</evidence>
<keyword evidence="6" id="KW-1185">Reference proteome</keyword>
<dbReference type="AlphaFoldDB" id="A0A8B8DWN2"/>
<keyword evidence="3" id="KW-0496">Mitochondrion</keyword>
<dbReference type="GO" id="GO:0005739">
    <property type="term" value="C:mitochondrion"/>
    <property type="evidence" value="ECO:0007669"/>
    <property type="project" value="UniProtKB-SubCell"/>
</dbReference>
<dbReference type="Proteomes" id="UP000694844">
    <property type="component" value="Chromosome 4"/>
</dbReference>
<dbReference type="SUPFAM" id="SSF49785">
    <property type="entry name" value="Galactose-binding domain-like"/>
    <property type="match status" value="1"/>
</dbReference>
<dbReference type="GeneID" id="111130179"/>
<dbReference type="GO" id="GO:0006120">
    <property type="term" value="P:mitochondrial electron transport, NADH to ubiquinone"/>
    <property type="evidence" value="ECO:0007669"/>
    <property type="project" value="TreeGrafter"/>
</dbReference>
<dbReference type="GO" id="GO:0051082">
    <property type="term" value="F:unfolded protein binding"/>
    <property type="evidence" value="ECO:0007669"/>
    <property type="project" value="TreeGrafter"/>
</dbReference>
<dbReference type="PANTHER" id="PTHR13194">
    <property type="entry name" value="COMPLEX I INTERMEDIATE-ASSOCIATED PROTEIN 30"/>
    <property type="match status" value="1"/>
</dbReference>
<dbReference type="OrthoDB" id="42561at2759"/>
<dbReference type="GO" id="GO:0032981">
    <property type="term" value="P:mitochondrial respiratory chain complex I assembly"/>
    <property type="evidence" value="ECO:0007669"/>
    <property type="project" value="TreeGrafter"/>
</dbReference>
<evidence type="ECO:0000313" key="7">
    <source>
        <dbReference type="RefSeq" id="XP_022332650.1"/>
    </source>
</evidence>
<dbReference type="InterPro" id="IPR008979">
    <property type="entry name" value="Galactose-bd-like_sf"/>
</dbReference>
<gene>
    <name evidence="7 8 9" type="primary">LOC111130179</name>
</gene>
<dbReference type="InterPro" id="IPR013857">
    <property type="entry name" value="NADH-UbQ_OxRdtase-assoc_prot30"/>
</dbReference>
<dbReference type="Pfam" id="PF08547">
    <property type="entry name" value="CIA30"/>
    <property type="match status" value="1"/>
</dbReference>
<dbReference type="PANTHER" id="PTHR13194:SF18">
    <property type="entry name" value="COMPLEX I INTERMEDIATE-ASSOCIATED PROTEIN 30, MITOCHONDRIAL"/>
    <property type="match status" value="1"/>
</dbReference>
<dbReference type="KEGG" id="cvn:111130179"/>
<comment type="subcellular location">
    <subcellularLocation>
        <location evidence="1">Mitochondrion</location>
    </subcellularLocation>
</comment>
<evidence type="ECO:0000256" key="4">
    <source>
        <dbReference type="ARBA" id="ARBA00023186"/>
    </source>
</evidence>
<evidence type="ECO:0000313" key="8">
    <source>
        <dbReference type="RefSeq" id="XP_022332651.1"/>
    </source>
</evidence>
<protein>
    <submittedName>
        <fullName evidence="7 8">Complex I intermediate-associated protein 30, mitochondrial-like</fullName>
    </submittedName>
</protein>
<evidence type="ECO:0000256" key="1">
    <source>
        <dbReference type="ARBA" id="ARBA00004173"/>
    </source>
</evidence>
<evidence type="ECO:0000256" key="3">
    <source>
        <dbReference type="ARBA" id="ARBA00023128"/>
    </source>
</evidence>
<dbReference type="RefSeq" id="XP_022332650.1">
    <property type="nucleotide sequence ID" value="XM_022476942.1"/>
</dbReference>